<dbReference type="EMBL" id="BNJQ01000029">
    <property type="protein sequence ID" value="GHP10454.1"/>
    <property type="molecule type" value="Genomic_DNA"/>
</dbReference>
<dbReference type="PIRSF" id="PIRSF016184">
    <property type="entry name" value="PhzC_PhzF"/>
    <property type="match status" value="1"/>
</dbReference>
<dbReference type="PANTHER" id="PTHR13774">
    <property type="entry name" value="PHENAZINE BIOSYNTHESIS PROTEIN"/>
    <property type="match status" value="1"/>
</dbReference>
<protein>
    <submittedName>
        <fullName evidence="4">Uncharacterized protein</fullName>
    </submittedName>
</protein>
<comment type="similarity">
    <text evidence="1">Belongs to the PhzF family.</text>
</comment>
<keyword evidence="5" id="KW-1185">Reference proteome</keyword>
<evidence type="ECO:0000313" key="5">
    <source>
        <dbReference type="Proteomes" id="UP000660262"/>
    </source>
</evidence>
<feature type="active site" evidence="3">
    <location>
        <position position="87"/>
    </location>
</feature>
<dbReference type="Proteomes" id="UP000660262">
    <property type="component" value="Unassembled WGS sequence"/>
</dbReference>
<dbReference type="Gene3D" id="3.10.310.10">
    <property type="entry name" value="Diaminopimelate Epimerase, Chain A, domain 1"/>
    <property type="match status" value="2"/>
</dbReference>
<evidence type="ECO:0000256" key="2">
    <source>
        <dbReference type="ARBA" id="ARBA00023235"/>
    </source>
</evidence>
<dbReference type="Pfam" id="PF02567">
    <property type="entry name" value="PhzC-PhzF"/>
    <property type="match status" value="1"/>
</dbReference>
<keyword evidence="2" id="KW-0413">Isomerase</keyword>
<sequence length="344" mass="37203">MPAVVPAASRTRSGARCLKVCLRGAHSRTRNGRRVVHAPCAPIYVCDAFTSVPFRGNPASVVVLPSDETLHDENYMMNVALEQNHSETAFVWPIESKAEEEEEGVLVYGLRWFTPGRVEVELCGHATVAATTALSHMLSTSPESEEKSQYSFRFKTKWSGELLVNATQADDATKWRVSMDFPAAPVNEMDDEARALAVCEAVGVTRQSAVFVGTTALNNDIMVVLDDAEAIGALTPDMQKLMSDTVGQHRGVIVCAAGADDSDEDFVSRFWGPRVGIEEDPVTGSAHCSLAPYFKDVLLGASDNRPMRAAQLSDRRGVLTAICKDDGRVQLEGDAVVVLCGSLL</sequence>
<organism evidence="4 5">
    <name type="scientific">Pycnococcus provasolii</name>
    <dbReference type="NCBI Taxonomy" id="41880"/>
    <lineage>
        <taxon>Eukaryota</taxon>
        <taxon>Viridiplantae</taxon>
        <taxon>Chlorophyta</taxon>
        <taxon>Pseudoscourfieldiophyceae</taxon>
        <taxon>Pseudoscourfieldiales</taxon>
        <taxon>Pycnococcaceae</taxon>
        <taxon>Pycnococcus</taxon>
    </lineage>
</organism>
<dbReference type="NCBIfam" id="TIGR00654">
    <property type="entry name" value="PhzF_family"/>
    <property type="match status" value="1"/>
</dbReference>
<dbReference type="AlphaFoldDB" id="A0A830HTF4"/>
<comment type="caution">
    <text evidence="4">The sequence shown here is derived from an EMBL/GenBank/DDBJ whole genome shotgun (WGS) entry which is preliminary data.</text>
</comment>
<dbReference type="SUPFAM" id="SSF54506">
    <property type="entry name" value="Diaminopimelate epimerase-like"/>
    <property type="match status" value="1"/>
</dbReference>
<reference evidence="4" key="1">
    <citation type="submission" date="2020-10" db="EMBL/GenBank/DDBJ databases">
        <title>Unveiling of a novel bifunctional photoreceptor, Dualchrome1, isolated from a cosmopolitan green alga.</title>
        <authorList>
            <person name="Suzuki S."/>
            <person name="Kawachi M."/>
        </authorList>
    </citation>
    <scope>NUCLEOTIDE SEQUENCE</scope>
    <source>
        <strain evidence="4">NIES 2893</strain>
    </source>
</reference>
<dbReference type="PANTHER" id="PTHR13774:SF17">
    <property type="entry name" value="PHENAZINE BIOSYNTHESIS-LIKE DOMAIN-CONTAINING PROTEIN"/>
    <property type="match status" value="1"/>
</dbReference>
<dbReference type="GO" id="GO:0016853">
    <property type="term" value="F:isomerase activity"/>
    <property type="evidence" value="ECO:0007669"/>
    <property type="project" value="UniProtKB-KW"/>
</dbReference>
<evidence type="ECO:0000256" key="3">
    <source>
        <dbReference type="PIRSR" id="PIRSR016184-1"/>
    </source>
</evidence>
<dbReference type="OrthoDB" id="75169at2759"/>
<evidence type="ECO:0000313" key="4">
    <source>
        <dbReference type="EMBL" id="GHP10454.1"/>
    </source>
</evidence>
<name>A0A830HTF4_9CHLO</name>
<evidence type="ECO:0000256" key="1">
    <source>
        <dbReference type="ARBA" id="ARBA00008270"/>
    </source>
</evidence>
<dbReference type="InterPro" id="IPR003719">
    <property type="entry name" value="Phenazine_PhzF-like"/>
</dbReference>
<dbReference type="GO" id="GO:0005737">
    <property type="term" value="C:cytoplasm"/>
    <property type="evidence" value="ECO:0007669"/>
    <property type="project" value="TreeGrafter"/>
</dbReference>
<proteinExistence type="inferred from homology"/>
<accession>A0A830HTF4</accession>
<gene>
    <name evidence="4" type="ORF">PPROV_000918500</name>
</gene>